<dbReference type="Gene3D" id="3.30.930.10">
    <property type="entry name" value="Bira Bifunctional Protein, Domain 2"/>
    <property type="match status" value="1"/>
</dbReference>
<dbReference type="PANTHER" id="PTHR12835">
    <property type="entry name" value="BIOTIN PROTEIN LIGASE"/>
    <property type="match status" value="1"/>
</dbReference>
<dbReference type="Pfam" id="PF03099">
    <property type="entry name" value="BPL_LplA_LipB"/>
    <property type="match status" value="1"/>
</dbReference>
<evidence type="ECO:0000256" key="3">
    <source>
        <dbReference type="ARBA" id="ARBA00022840"/>
    </source>
</evidence>
<keyword evidence="2" id="KW-0547">Nucleotide-binding</keyword>
<dbReference type="InterPro" id="IPR003142">
    <property type="entry name" value="BPL_C"/>
</dbReference>
<dbReference type="SUPFAM" id="SSF46785">
    <property type="entry name" value="Winged helix' DNA-binding domain"/>
    <property type="match status" value="1"/>
</dbReference>
<dbReference type="Gene3D" id="2.30.30.100">
    <property type="match status" value="1"/>
</dbReference>
<dbReference type="InterPro" id="IPR013196">
    <property type="entry name" value="HTH_11"/>
</dbReference>
<dbReference type="SUPFAM" id="SSF55681">
    <property type="entry name" value="Class II aaRS and biotin synthetases"/>
    <property type="match status" value="1"/>
</dbReference>
<accession>A0A521DES5</accession>
<dbReference type="InterPro" id="IPR036390">
    <property type="entry name" value="WH_DNA-bd_sf"/>
</dbReference>
<dbReference type="GO" id="GO:0005737">
    <property type="term" value="C:cytoplasm"/>
    <property type="evidence" value="ECO:0007669"/>
    <property type="project" value="TreeGrafter"/>
</dbReference>
<dbReference type="InterPro" id="IPR030855">
    <property type="entry name" value="Bifunct_BirA"/>
</dbReference>
<dbReference type="CDD" id="cd00090">
    <property type="entry name" value="HTH_ARSR"/>
    <property type="match status" value="1"/>
</dbReference>
<evidence type="ECO:0000256" key="1">
    <source>
        <dbReference type="ARBA" id="ARBA00022598"/>
    </source>
</evidence>
<feature type="domain" description="BPL/LPL catalytic" evidence="4">
    <location>
        <begin position="61"/>
        <end position="262"/>
    </location>
</feature>
<evidence type="ECO:0000313" key="6">
    <source>
        <dbReference type="Proteomes" id="UP000319712"/>
    </source>
</evidence>
<evidence type="ECO:0000313" key="5">
    <source>
        <dbReference type="EMBL" id="SMO69641.1"/>
    </source>
</evidence>
<dbReference type="Gene3D" id="1.10.10.10">
    <property type="entry name" value="Winged helix-like DNA-binding domain superfamily/Winged helix DNA-binding domain"/>
    <property type="match status" value="1"/>
</dbReference>
<dbReference type="GO" id="GO:0004077">
    <property type="term" value="F:biotin--[biotin carboxyl-carrier protein] ligase activity"/>
    <property type="evidence" value="ECO:0007669"/>
    <property type="project" value="InterPro"/>
</dbReference>
<dbReference type="CDD" id="cd16442">
    <property type="entry name" value="BPL"/>
    <property type="match status" value="1"/>
</dbReference>
<evidence type="ECO:0000259" key="4">
    <source>
        <dbReference type="PROSITE" id="PS51733"/>
    </source>
</evidence>
<dbReference type="RefSeq" id="WP_142986764.1">
    <property type="nucleotide sequence ID" value="NZ_FXTD01000006.1"/>
</dbReference>
<keyword evidence="1 5" id="KW-0436">Ligase</keyword>
<dbReference type="Pfam" id="PF08279">
    <property type="entry name" value="HTH_11"/>
    <property type="match status" value="1"/>
</dbReference>
<sequence>MDTRRALLSALESGPVSGPALADELGVSRAAVWKAVEALREEGFAVESTGDGYVAPADPTYCAAGIEFGLDAPYAIEYHDSLPSTNDRARSLAAEGGVDVAVVADAQSGGRGRLEREWVAPSGGVWVSLLTRPDVTPARAPLFTLAAAVAVADATREVGVDATIKWPNDVLVVDAGGSDGESRADSVGRGGRKLAGILTEMEGEADRVSWLVVGIGVNANLDPETLPAGATSLRAERGEDVDRGRFLARLLERYAELAADPDAILPAWRERASTLGRRVRVETVGEAITGRAVDVEPPGALVVETDDGRARVHAGDCEHLRDAAR</sequence>
<keyword evidence="6" id="KW-1185">Reference proteome</keyword>
<dbReference type="InterPro" id="IPR036388">
    <property type="entry name" value="WH-like_DNA-bd_sf"/>
</dbReference>
<dbReference type="HAMAP" id="MF_00978">
    <property type="entry name" value="Bifunct_BirA"/>
    <property type="match status" value="1"/>
</dbReference>
<name>A0A521DES5_9EURY</name>
<dbReference type="SUPFAM" id="SSF50037">
    <property type="entry name" value="C-terminal domain of transcriptional repressors"/>
    <property type="match status" value="1"/>
</dbReference>
<dbReference type="EMBL" id="FXTD01000006">
    <property type="protein sequence ID" value="SMO69641.1"/>
    <property type="molecule type" value="Genomic_DNA"/>
</dbReference>
<protein>
    <submittedName>
        <fullName evidence="5">BirA family transcriptional regulator, biotin operon repressor / biotin-[acetyl-CoA-carboxylase] ligase</fullName>
    </submittedName>
</protein>
<dbReference type="InterPro" id="IPR008988">
    <property type="entry name" value="Transcriptional_repressor_C"/>
</dbReference>
<reference evidence="5 6" key="1">
    <citation type="submission" date="2017-05" db="EMBL/GenBank/DDBJ databases">
        <authorList>
            <person name="Varghese N."/>
            <person name="Submissions S."/>
        </authorList>
    </citation>
    <scope>NUCLEOTIDE SEQUENCE [LARGE SCALE GENOMIC DNA]</scope>
    <source>
        <strain evidence="5 6">DSM 19504</strain>
    </source>
</reference>
<dbReference type="InterPro" id="IPR004408">
    <property type="entry name" value="Biotin_CoA_COase_ligase"/>
</dbReference>
<dbReference type="InterPro" id="IPR045864">
    <property type="entry name" value="aa-tRNA-synth_II/BPL/LPL"/>
</dbReference>
<dbReference type="AlphaFoldDB" id="A0A521DES5"/>
<dbReference type="NCBIfam" id="TIGR00121">
    <property type="entry name" value="birA_ligase"/>
    <property type="match status" value="1"/>
</dbReference>
<dbReference type="GO" id="GO:0006355">
    <property type="term" value="P:regulation of DNA-templated transcription"/>
    <property type="evidence" value="ECO:0007669"/>
    <property type="project" value="InterPro"/>
</dbReference>
<dbReference type="Proteomes" id="UP000319712">
    <property type="component" value="Unassembled WGS sequence"/>
</dbReference>
<dbReference type="GO" id="GO:0005524">
    <property type="term" value="F:ATP binding"/>
    <property type="evidence" value="ECO:0007669"/>
    <property type="project" value="UniProtKB-KW"/>
</dbReference>
<proteinExistence type="inferred from homology"/>
<dbReference type="OrthoDB" id="46252at2157"/>
<dbReference type="PANTHER" id="PTHR12835:SF5">
    <property type="entry name" value="BIOTIN--PROTEIN LIGASE"/>
    <property type="match status" value="1"/>
</dbReference>
<evidence type="ECO:0000256" key="2">
    <source>
        <dbReference type="ARBA" id="ARBA00022741"/>
    </source>
</evidence>
<keyword evidence="3" id="KW-0067">ATP-binding</keyword>
<dbReference type="Pfam" id="PF02237">
    <property type="entry name" value="BPL_C"/>
    <property type="match status" value="1"/>
</dbReference>
<dbReference type="InterPro" id="IPR004143">
    <property type="entry name" value="BPL_LPL_catalytic"/>
</dbReference>
<organism evidence="5 6">
    <name type="scientific">Halorubrum cibi</name>
    <dbReference type="NCBI Taxonomy" id="413815"/>
    <lineage>
        <taxon>Archaea</taxon>
        <taxon>Methanobacteriati</taxon>
        <taxon>Methanobacteriota</taxon>
        <taxon>Stenosarchaea group</taxon>
        <taxon>Halobacteria</taxon>
        <taxon>Halobacteriales</taxon>
        <taxon>Haloferacaceae</taxon>
        <taxon>Halorubrum</taxon>
    </lineage>
</organism>
<dbReference type="InterPro" id="IPR011991">
    <property type="entry name" value="ArsR-like_HTH"/>
</dbReference>
<gene>
    <name evidence="5" type="ORF">SAMN06264867_106196</name>
</gene>
<dbReference type="PROSITE" id="PS51733">
    <property type="entry name" value="BPL_LPL_CATALYTIC"/>
    <property type="match status" value="1"/>
</dbReference>